<evidence type="ECO:0000313" key="2">
    <source>
        <dbReference type="EnsemblPlants" id="TuG1812G0200004479.01.T01.cds396202"/>
    </source>
</evidence>
<accession>A0A8R7PIB9</accession>
<name>A0A8R7PIB9_TRIUA</name>
<feature type="compositionally biased region" description="Low complexity" evidence="1">
    <location>
        <begin position="65"/>
        <end position="75"/>
    </location>
</feature>
<feature type="compositionally biased region" description="Basic residues" evidence="1">
    <location>
        <begin position="98"/>
        <end position="109"/>
    </location>
</feature>
<reference evidence="2" key="3">
    <citation type="submission" date="2022-06" db="UniProtKB">
        <authorList>
            <consortium name="EnsemblPlants"/>
        </authorList>
    </citation>
    <scope>IDENTIFICATION</scope>
</reference>
<keyword evidence="3" id="KW-1185">Reference proteome</keyword>
<feature type="compositionally biased region" description="Basic residues" evidence="1">
    <location>
        <begin position="119"/>
        <end position="155"/>
    </location>
</feature>
<dbReference type="Proteomes" id="UP000015106">
    <property type="component" value="Chromosome 2"/>
</dbReference>
<evidence type="ECO:0000313" key="3">
    <source>
        <dbReference type="Proteomes" id="UP000015106"/>
    </source>
</evidence>
<feature type="compositionally biased region" description="Pro residues" evidence="1">
    <location>
        <begin position="86"/>
        <end position="97"/>
    </location>
</feature>
<sequence length="168" mass="19231">MVLIAIGLIGSCADDQGGDRGSQGQDRVELGRHRQVHRGEARQGPPGQLQEDALRPAPRVRRQGQARQGQGLLQALRRRQEGTPPRLSPRPSPPKTPPRPRRRWPRSPRRPPPLAPSARRPRRRSWSPRPRSRRRPRPRRSRRPSAPRPPRRHARSPPPDLILSDIWS</sequence>
<evidence type="ECO:0000256" key="1">
    <source>
        <dbReference type="SAM" id="MobiDB-lite"/>
    </source>
</evidence>
<dbReference type="AlphaFoldDB" id="A0A8R7PIB9"/>
<reference evidence="2" key="2">
    <citation type="submission" date="2018-03" db="EMBL/GenBank/DDBJ databases">
        <title>The Triticum urartu genome reveals the dynamic nature of wheat genome evolution.</title>
        <authorList>
            <person name="Ling H."/>
            <person name="Ma B."/>
            <person name="Shi X."/>
            <person name="Liu H."/>
            <person name="Dong L."/>
            <person name="Sun H."/>
            <person name="Cao Y."/>
            <person name="Gao Q."/>
            <person name="Zheng S."/>
            <person name="Li Y."/>
            <person name="Yu Y."/>
            <person name="Du H."/>
            <person name="Qi M."/>
            <person name="Li Y."/>
            <person name="Yu H."/>
            <person name="Cui Y."/>
            <person name="Wang N."/>
            <person name="Chen C."/>
            <person name="Wu H."/>
            <person name="Zhao Y."/>
            <person name="Zhang J."/>
            <person name="Li Y."/>
            <person name="Zhou W."/>
            <person name="Zhang B."/>
            <person name="Hu W."/>
            <person name="Eijk M."/>
            <person name="Tang J."/>
            <person name="Witsenboer H."/>
            <person name="Zhao S."/>
            <person name="Li Z."/>
            <person name="Zhang A."/>
            <person name="Wang D."/>
            <person name="Liang C."/>
        </authorList>
    </citation>
    <scope>NUCLEOTIDE SEQUENCE [LARGE SCALE GENOMIC DNA]</scope>
    <source>
        <strain evidence="2">cv. G1812</strain>
    </source>
</reference>
<feature type="region of interest" description="Disordered" evidence="1">
    <location>
        <begin position="10"/>
        <end position="168"/>
    </location>
</feature>
<feature type="compositionally biased region" description="Basic and acidic residues" evidence="1">
    <location>
        <begin position="26"/>
        <end position="41"/>
    </location>
</feature>
<dbReference type="EnsemblPlants" id="TuG1812G0200004479.01.T01">
    <property type="protein sequence ID" value="TuG1812G0200004479.01.T01.cds396202"/>
    <property type="gene ID" value="TuG1812G0200004479.01"/>
</dbReference>
<organism evidence="2 3">
    <name type="scientific">Triticum urartu</name>
    <name type="common">Red wild einkorn</name>
    <name type="synonym">Crithodium urartu</name>
    <dbReference type="NCBI Taxonomy" id="4572"/>
    <lineage>
        <taxon>Eukaryota</taxon>
        <taxon>Viridiplantae</taxon>
        <taxon>Streptophyta</taxon>
        <taxon>Embryophyta</taxon>
        <taxon>Tracheophyta</taxon>
        <taxon>Spermatophyta</taxon>
        <taxon>Magnoliopsida</taxon>
        <taxon>Liliopsida</taxon>
        <taxon>Poales</taxon>
        <taxon>Poaceae</taxon>
        <taxon>BOP clade</taxon>
        <taxon>Pooideae</taxon>
        <taxon>Triticodae</taxon>
        <taxon>Triticeae</taxon>
        <taxon>Triticinae</taxon>
        <taxon>Triticum</taxon>
    </lineage>
</organism>
<gene>
    <name evidence="2" type="primary">LOC125539305</name>
</gene>
<proteinExistence type="predicted"/>
<reference evidence="3" key="1">
    <citation type="journal article" date="2013" name="Nature">
        <title>Draft genome of the wheat A-genome progenitor Triticum urartu.</title>
        <authorList>
            <person name="Ling H.Q."/>
            <person name="Zhao S."/>
            <person name="Liu D."/>
            <person name="Wang J."/>
            <person name="Sun H."/>
            <person name="Zhang C."/>
            <person name="Fan H."/>
            <person name="Li D."/>
            <person name="Dong L."/>
            <person name="Tao Y."/>
            <person name="Gao C."/>
            <person name="Wu H."/>
            <person name="Li Y."/>
            <person name="Cui Y."/>
            <person name="Guo X."/>
            <person name="Zheng S."/>
            <person name="Wang B."/>
            <person name="Yu K."/>
            <person name="Liang Q."/>
            <person name="Yang W."/>
            <person name="Lou X."/>
            <person name="Chen J."/>
            <person name="Feng M."/>
            <person name="Jian J."/>
            <person name="Zhang X."/>
            <person name="Luo G."/>
            <person name="Jiang Y."/>
            <person name="Liu J."/>
            <person name="Wang Z."/>
            <person name="Sha Y."/>
            <person name="Zhang B."/>
            <person name="Wu H."/>
            <person name="Tang D."/>
            <person name="Shen Q."/>
            <person name="Xue P."/>
            <person name="Zou S."/>
            <person name="Wang X."/>
            <person name="Liu X."/>
            <person name="Wang F."/>
            <person name="Yang Y."/>
            <person name="An X."/>
            <person name="Dong Z."/>
            <person name="Zhang K."/>
            <person name="Zhang X."/>
            <person name="Luo M.C."/>
            <person name="Dvorak J."/>
            <person name="Tong Y."/>
            <person name="Wang J."/>
            <person name="Yang H."/>
            <person name="Li Z."/>
            <person name="Wang D."/>
            <person name="Zhang A."/>
            <person name="Wang J."/>
        </authorList>
    </citation>
    <scope>NUCLEOTIDE SEQUENCE</scope>
    <source>
        <strain evidence="3">cv. G1812</strain>
    </source>
</reference>
<protein>
    <submittedName>
        <fullName evidence="2">Uncharacterized protein</fullName>
    </submittedName>
</protein>
<dbReference type="Gramene" id="TuG1812G0200004479.01.T01">
    <property type="protein sequence ID" value="TuG1812G0200004479.01.T01.cds396202"/>
    <property type="gene ID" value="TuG1812G0200004479.01"/>
</dbReference>